<accession>A0ABV8SQ71</accession>
<evidence type="ECO:0000313" key="3">
    <source>
        <dbReference type="EMBL" id="MFC4309120.1"/>
    </source>
</evidence>
<dbReference type="Proteomes" id="UP001595904">
    <property type="component" value="Unassembled WGS sequence"/>
</dbReference>
<dbReference type="InterPro" id="IPR012373">
    <property type="entry name" value="Ferrdict_sens_TM"/>
</dbReference>
<dbReference type="EMBL" id="JBHSDU010000003">
    <property type="protein sequence ID" value="MFC4309120.1"/>
    <property type="molecule type" value="Genomic_DNA"/>
</dbReference>
<dbReference type="PANTHER" id="PTHR30273:SF2">
    <property type="entry name" value="PROTEIN FECR"/>
    <property type="match status" value="1"/>
</dbReference>
<proteinExistence type="predicted"/>
<dbReference type="PANTHER" id="PTHR30273">
    <property type="entry name" value="PERIPLASMIC SIGNAL SENSOR AND SIGMA FACTOR ACTIVATOR FECR-RELATED"/>
    <property type="match status" value="1"/>
</dbReference>
<dbReference type="PIRSF" id="PIRSF018266">
    <property type="entry name" value="FecR"/>
    <property type="match status" value="1"/>
</dbReference>
<organism evidence="3 4">
    <name type="scientific">Steroidobacter flavus</name>
    <dbReference type="NCBI Taxonomy" id="1842136"/>
    <lineage>
        <taxon>Bacteria</taxon>
        <taxon>Pseudomonadati</taxon>
        <taxon>Pseudomonadota</taxon>
        <taxon>Gammaproteobacteria</taxon>
        <taxon>Steroidobacterales</taxon>
        <taxon>Steroidobacteraceae</taxon>
        <taxon>Steroidobacter</taxon>
    </lineage>
</organism>
<protein>
    <submittedName>
        <fullName evidence="3">FecR family protein</fullName>
    </submittedName>
</protein>
<evidence type="ECO:0000259" key="2">
    <source>
        <dbReference type="Pfam" id="PF16220"/>
    </source>
</evidence>
<comment type="caution">
    <text evidence="3">The sequence shown here is derived from an EMBL/GenBank/DDBJ whole genome shotgun (WGS) entry which is preliminary data.</text>
</comment>
<dbReference type="Gene3D" id="2.60.120.1440">
    <property type="match status" value="1"/>
</dbReference>
<reference evidence="4" key="1">
    <citation type="journal article" date="2019" name="Int. J. Syst. Evol. Microbiol.">
        <title>The Global Catalogue of Microorganisms (GCM) 10K type strain sequencing project: providing services to taxonomists for standard genome sequencing and annotation.</title>
        <authorList>
            <consortium name="The Broad Institute Genomics Platform"/>
            <consortium name="The Broad Institute Genome Sequencing Center for Infectious Disease"/>
            <person name="Wu L."/>
            <person name="Ma J."/>
        </authorList>
    </citation>
    <scope>NUCLEOTIDE SEQUENCE [LARGE SCALE GENOMIC DNA]</scope>
    <source>
        <strain evidence="4">CGMCC 1.10759</strain>
    </source>
</reference>
<sequence>MTQKFVALAVSDEAIRRVTQERSGTATPADHAAIRAWRAADPEHELAFQEAEDIWDIATGLELDPKSGLLHVAQPLSPVVPVAKQPLSAQFMALAATVVLAVGLSVWLTFVPSTPWADFTAATGEVRDVTLADGSRVSLNANASMDVDLSAGRRRVELRSGKAFFQVARDAGRTFEVDAGNTTVTVLGTAFEIDRRDDGSVTVSVSEHAVAVQSSERERVTLREGESVRIDANGALEPVSTMAISRIAAWREGRLVAEPQSLGEVADALSHYHRGWIVVDDDVAQLSVNAVLDLTKPMDSLRMLSAAVPIRVRTITPYLIVISTPD</sequence>
<name>A0ABV8SQ71_9GAMM</name>
<dbReference type="InterPro" id="IPR006860">
    <property type="entry name" value="FecR"/>
</dbReference>
<dbReference type="Pfam" id="PF04773">
    <property type="entry name" value="FecR"/>
    <property type="match status" value="1"/>
</dbReference>
<dbReference type="InterPro" id="IPR032623">
    <property type="entry name" value="FecR_N"/>
</dbReference>
<gene>
    <name evidence="3" type="ORF">ACFPN2_08520</name>
</gene>
<feature type="domain" description="FecR protein" evidence="1">
    <location>
        <begin position="120"/>
        <end position="210"/>
    </location>
</feature>
<dbReference type="RefSeq" id="WP_380596183.1">
    <property type="nucleotide sequence ID" value="NZ_JBHSDU010000003.1"/>
</dbReference>
<evidence type="ECO:0000313" key="4">
    <source>
        <dbReference type="Proteomes" id="UP001595904"/>
    </source>
</evidence>
<feature type="domain" description="FecR N-terminal" evidence="2">
    <location>
        <begin position="12"/>
        <end position="53"/>
    </location>
</feature>
<dbReference type="Pfam" id="PF16220">
    <property type="entry name" value="DUF4880"/>
    <property type="match status" value="1"/>
</dbReference>
<evidence type="ECO:0000259" key="1">
    <source>
        <dbReference type="Pfam" id="PF04773"/>
    </source>
</evidence>
<keyword evidence="4" id="KW-1185">Reference proteome</keyword>